<dbReference type="Proteomes" id="UP000265520">
    <property type="component" value="Unassembled WGS sequence"/>
</dbReference>
<dbReference type="EMBL" id="LXQA010172798">
    <property type="protein sequence ID" value="MCI29464.1"/>
    <property type="molecule type" value="Genomic_DNA"/>
</dbReference>
<proteinExistence type="predicted"/>
<reference evidence="1 2" key="1">
    <citation type="journal article" date="2018" name="Front. Plant Sci.">
        <title>Red Clover (Trifolium pratense) and Zigzag Clover (T. medium) - A Picture of Genomic Similarities and Differences.</title>
        <authorList>
            <person name="Dluhosova J."/>
            <person name="Istvanek J."/>
            <person name="Nedelnik J."/>
            <person name="Repkova J."/>
        </authorList>
    </citation>
    <scope>NUCLEOTIDE SEQUENCE [LARGE SCALE GENOMIC DNA]</scope>
    <source>
        <strain evidence="2">cv. 10/8</strain>
        <tissue evidence="1">Leaf</tissue>
    </source>
</reference>
<name>A0A392R027_9FABA</name>
<feature type="non-terminal residue" evidence="1">
    <location>
        <position position="19"/>
    </location>
</feature>
<dbReference type="AlphaFoldDB" id="A0A392R027"/>
<comment type="caution">
    <text evidence="1">The sequence shown here is derived from an EMBL/GenBank/DDBJ whole genome shotgun (WGS) entry which is preliminary data.</text>
</comment>
<protein>
    <submittedName>
        <fullName evidence="1">Uncharacterized protein</fullName>
    </submittedName>
</protein>
<evidence type="ECO:0000313" key="1">
    <source>
        <dbReference type="EMBL" id="MCI29464.1"/>
    </source>
</evidence>
<accession>A0A392R027</accession>
<keyword evidence="2" id="KW-1185">Reference proteome</keyword>
<evidence type="ECO:0000313" key="2">
    <source>
        <dbReference type="Proteomes" id="UP000265520"/>
    </source>
</evidence>
<organism evidence="1 2">
    <name type="scientific">Trifolium medium</name>
    <dbReference type="NCBI Taxonomy" id="97028"/>
    <lineage>
        <taxon>Eukaryota</taxon>
        <taxon>Viridiplantae</taxon>
        <taxon>Streptophyta</taxon>
        <taxon>Embryophyta</taxon>
        <taxon>Tracheophyta</taxon>
        <taxon>Spermatophyta</taxon>
        <taxon>Magnoliopsida</taxon>
        <taxon>eudicotyledons</taxon>
        <taxon>Gunneridae</taxon>
        <taxon>Pentapetalae</taxon>
        <taxon>rosids</taxon>
        <taxon>fabids</taxon>
        <taxon>Fabales</taxon>
        <taxon>Fabaceae</taxon>
        <taxon>Papilionoideae</taxon>
        <taxon>50 kb inversion clade</taxon>
        <taxon>NPAAA clade</taxon>
        <taxon>Hologalegina</taxon>
        <taxon>IRL clade</taxon>
        <taxon>Trifolieae</taxon>
        <taxon>Trifolium</taxon>
    </lineage>
</organism>
<sequence>MDLSNNKLNGILPLEIMQL</sequence>